<dbReference type="Gene3D" id="3.40.850.10">
    <property type="entry name" value="Kinesin motor domain"/>
    <property type="match status" value="1"/>
</dbReference>
<dbReference type="SMART" id="SM01088">
    <property type="entry name" value="Col_cuticle_N"/>
    <property type="match status" value="1"/>
</dbReference>
<evidence type="ECO:0000259" key="16">
    <source>
        <dbReference type="PROSITE" id="PS50067"/>
    </source>
</evidence>
<evidence type="ECO:0000313" key="18">
    <source>
        <dbReference type="Proteomes" id="UP001303046"/>
    </source>
</evidence>
<dbReference type="CDD" id="cd01367">
    <property type="entry name" value="KISc_KIF2_like"/>
    <property type="match status" value="1"/>
</dbReference>
<feature type="compositionally biased region" description="Low complexity" evidence="14">
    <location>
        <begin position="280"/>
        <end position="289"/>
    </location>
</feature>
<comment type="similarity">
    <text evidence="13">Belongs to the TRAFAC class myosin-kinesin ATPase superfamily. Kinesin family.</text>
</comment>
<keyword evidence="2" id="KW-0963">Cytoplasm</keyword>
<keyword evidence="12" id="KW-0131">Cell cycle</keyword>
<evidence type="ECO:0000256" key="1">
    <source>
        <dbReference type="ARBA" id="ARBA00004245"/>
    </source>
</evidence>
<feature type="region of interest" description="Disordered" evidence="14">
    <location>
        <begin position="153"/>
        <end position="324"/>
    </location>
</feature>
<evidence type="ECO:0000256" key="4">
    <source>
        <dbReference type="ARBA" id="ARBA00022701"/>
    </source>
</evidence>
<reference evidence="17 18" key="1">
    <citation type="submission" date="2023-08" db="EMBL/GenBank/DDBJ databases">
        <title>A Necator americanus chromosomal reference genome.</title>
        <authorList>
            <person name="Ilik V."/>
            <person name="Petrzelkova K.J."/>
            <person name="Pardy F."/>
            <person name="Fuh T."/>
            <person name="Niatou-Singa F.S."/>
            <person name="Gouil Q."/>
            <person name="Baker L."/>
            <person name="Ritchie M.E."/>
            <person name="Jex A.R."/>
            <person name="Gazzola D."/>
            <person name="Li H."/>
            <person name="Toshio Fujiwara R."/>
            <person name="Zhan B."/>
            <person name="Aroian R.V."/>
            <person name="Pafco B."/>
            <person name="Schwarz E.M."/>
        </authorList>
    </citation>
    <scope>NUCLEOTIDE SEQUENCE [LARGE SCALE GENOMIC DNA]</scope>
    <source>
        <strain evidence="17 18">Aroian</strain>
        <tissue evidence="17">Whole animal</tissue>
    </source>
</reference>
<feature type="compositionally biased region" description="Basic and acidic residues" evidence="14">
    <location>
        <begin position="165"/>
        <end position="180"/>
    </location>
</feature>
<dbReference type="InterPro" id="IPR019821">
    <property type="entry name" value="Kinesin_motor_CS"/>
</dbReference>
<dbReference type="Pfam" id="PF01484">
    <property type="entry name" value="Col_cuticle_N"/>
    <property type="match status" value="1"/>
</dbReference>
<dbReference type="InterPro" id="IPR027640">
    <property type="entry name" value="Kinesin-like_fam"/>
</dbReference>
<keyword evidence="15" id="KW-0472">Membrane</keyword>
<keyword evidence="15" id="KW-0812">Transmembrane</keyword>
<dbReference type="PANTHER" id="PTHR47971">
    <property type="entry name" value="KINESIN-RELATED PROTEIN 6"/>
    <property type="match status" value="1"/>
</dbReference>
<evidence type="ECO:0000256" key="11">
    <source>
        <dbReference type="ARBA" id="ARBA00023212"/>
    </source>
</evidence>
<feature type="compositionally biased region" description="Pro residues" evidence="14">
    <location>
        <begin position="258"/>
        <end position="279"/>
    </location>
</feature>
<dbReference type="PRINTS" id="PR00380">
    <property type="entry name" value="KINESINHEAVY"/>
</dbReference>
<evidence type="ECO:0000256" key="12">
    <source>
        <dbReference type="ARBA" id="ARBA00023306"/>
    </source>
</evidence>
<dbReference type="EMBL" id="JAVFWL010000002">
    <property type="protein sequence ID" value="KAK6736520.1"/>
    <property type="molecule type" value="Genomic_DNA"/>
</dbReference>
<dbReference type="SMART" id="SM00129">
    <property type="entry name" value="KISc"/>
    <property type="match status" value="1"/>
</dbReference>
<dbReference type="Pfam" id="PF01391">
    <property type="entry name" value="Collagen"/>
    <property type="match status" value="1"/>
</dbReference>
<dbReference type="PANTHER" id="PTHR47971:SF8">
    <property type="entry name" value="KINESIN-LIKE PROTEIN"/>
    <property type="match status" value="1"/>
</dbReference>
<feature type="domain" description="Kinesin motor" evidence="16">
    <location>
        <begin position="694"/>
        <end position="1024"/>
    </location>
</feature>
<evidence type="ECO:0000256" key="5">
    <source>
        <dbReference type="ARBA" id="ARBA00022737"/>
    </source>
</evidence>
<dbReference type="InterPro" id="IPR008160">
    <property type="entry name" value="Collagen"/>
</dbReference>
<dbReference type="InterPro" id="IPR036961">
    <property type="entry name" value="Kinesin_motor_dom_sf"/>
</dbReference>
<organism evidence="17 18">
    <name type="scientific">Necator americanus</name>
    <name type="common">Human hookworm</name>
    <dbReference type="NCBI Taxonomy" id="51031"/>
    <lineage>
        <taxon>Eukaryota</taxon>
        <taxon>Metazoa</taxon>
        <taxon>Ecdysozoa</taxon>
        <taxon>Nematoda</taxon>
        <taxon>Chromadorea</taxon>
        <taxon>Rhabditida</taxon>
        <taxon>Rhabditina</taxon>
        <taxon>Rhabditomorpha</taxon>
        <taxon>Strongyloidea</taxon>
        <taxon>Ancylostomatidae</taxon>
        <taxon>Bunostominae</taxon>
        <taxon>Necator</taxon>
    </lineage>
</organism>
<evidence type="ECO:0000256" key="15">
    <source>
        <dbReference type="SAM" id="Phobius"/>
    </source>
</evidence>
<keyword evidence="9" id="KW-0175">Coiled coil</keyword>
<keyword evidence="3" id="KW-0132">Cell division</keyword>
<feature type="transmembrane region" description="Helical" evidence="15">
    <location>
        <begin position="15"/>
        <end position="38"/>
    </location>
</feature>
<feature type="region of interest" description="Disordered" evidence="14">
    <location>
        <begin position="513"/>
        <end position="532"/>
    </location>
</feature>
<evidence type="ECO:0000313" key="17">
    <source>
        <dbReference type="EMBL" id="KAK6736520.1"/>
    </source>
</evidence>
<dbReference type="InterPro" id="IPR054473">
    <property type="entry name" value="KIF2A-like_N"/>
</dbReference>
<dbReference type="PROSITE" id="PS00411">
    <property type="entry name" value="KINESIN_MOTOR_1"/>
    <property type="match status" value="1"/>
</dbReference>
<evidence type="ECO:0000256" key="6">
    <source>
        <dbReference type="ARBA" id="ARBA00022741"/>
    </source>
</evidence>
<dbReference type="InterPro" id="IPR027417">
    <property type="entry name" value="P-loop_NTPase"/>
</dbReference>
<evidence type="ECO:0000256" key="14">
    <source>
        <dbReference type="SAM" id="MobiDB-lite"/>
    </source>
</evidence>
<dbReference type="Pfam" id="PF00225">
    <property type="entry name" value="Kinesin"/>
    <property type="match status" value="1"/>
</dbReference>
<keyword evidence="11" id="KW-0206">Cytoskeleton</keyword>
<evidence type="ECO:0000256" key="3">
    <source>
        <dbReference type="ARBA" id="ARBA00022618"/>
    </source>
</evidence>
<keyword evidence="4" id="KW-0493">Microtubule</keyword>
<dbReference type="SUPFAM" id="SSF52540">
    <property type="entry name" value="P-loop containing nucleoside triphosphate hydrolases"/>
    <property type="match status" value="1"/>
</dbReference>
<dbReference type="InterPro" id="IPR001752">
    <property type="entry name" value="Kinesin_motor_dom"/>
</dbReference>
<name>A0ABR1CF97_NECAM</name>
<accession>A0ABR1CF97</accession>
<dbReference type="InterPro" id="IPR002486">
    <property type="entry name" value="Col_cuticle_N"/>
</dbReference>
<feature type="binding site" evidence="13">
    <location>
        <begin position="784"/>
        <end position="791"/>
    </location>
    <ligand>
        <name>ATP</name>
        <dbReference type="ChEBI" id="CHEBI:30616"/>
    </ligand>
</feature>
<keyword evidence="10 13" id="KW-0505">Motor protein</keyword>
<keyword evidence="6 13" id="KW-0547">Nucleotide-binding</keyword>
<dbReference type="Proteomes" id="UP001303046">
    <property type="component" value="Unassembled WGS sequence"/>
</dbReference>
<evidence type="ECO:0000256" key="9">
    <source>
        <dbReference type="ARBA" id="ARBA00023054"/>
    </source>
</evidence>
<keyword evidence="7" id="KW-0498">Mitosis</keyword>
<evidence type="ECO:0000256" key="7">
    <source>
        <dbReference type="ARBA" id="ARBA00022776"/>
    </source>
</evidence>
<comment type="caution">
    <text evidence="17">The sequence shown here is derived from an EMBL/GenBank/DDBJ whole genome shotgun (WGS) entry which is preliminary data.</text>
</comment>
<proteinExistence type="inferred from homology"/>
<evidence type="ECO:0000256" key="8">
    <source>
        <dbReference type="ARBA" id="ARBA00022840"/>
    </source>
</evidence>
<protein>
    <recommendedName>
        <fullName evidence="16">Kinesin motor domain-containing protein</fullName>
    </recommendedName>
</protein>
<sequence length="1169" mass="127224">MDLKETEEQRQMRRIAFVAVVVSTAAVIASVVTLPMLYNYVQSFQSHLMVETDYCKARSRDMWLEMTALQAGKGLLHRQKRAWLFGQWIPEGGSGGGGSGGTYATGGTGGPYATGGSGGRGGGNTAGYGGYGAVANSEPAPTCCTCNQGAAGPPGPEGPPGNNGKDGRNGKDGKNGRDAELLAAPPAETCVICPPGPPGPMGAMGPKGPPGPKGSPGEPPKDGNAGEDGMAGQPGPIGRPGRDGMKGAPGAVGRLIPVPGPQGPPGKQGPPGPPGPKGNPGPDGQSYQGPPGPPGDPGNSGPEGRPGPNGPQGPPGMDGEKGDCGHCPQGAVRYGRCEQFEKKTGTPQQKCELDPYWTSETSFRHASLLVAWDAVTHLTPSLRPFLPTGAVLGFSVGLIFCWVFSWSPTHISSKNSFSENMERIEVGMHVDIQRSDGRVHGAVVSQLKPERRAVLVEWFEKGETKGKEIDLASLVAINPTLKGKDSLSKTLVHAHDENNDENEMLFDIPRPNRRTVLPTQRAPPESSSNAASVRRSMLLDRAGSGSDLTIVTEDVSHHQNTNHRQAPRGLVAPQKITLPSNKRAAAGASAATTPVERNPQPLTMLKSSELEDINDTIVVPETKMKSSTVVNIEKLQKEREERRAQQNHVKKQKEMEKNIDPGNPNYQFLLMIRDYQSQIDYRPLKMTDQVVDNRISVCVRKRPLNKKEISKKEIEVITIPNRDHLIVHQPQVKVDLTKYLDNQKFRFDYTFDENTSNEMVYKFTAQPLVKTIFDQGFATCFAYGQTGSGKTHTMGGDFTGKNQNCASGIYALTASDVFKMQHSQQYKKLNLSVSCSFFEIYGGKVFDLLKHKALLRVLEDGKKEVQVVGLQEMPVKCESDVLDLIRQGTDMRTAGATSANSNSSRSHAVFQIILRRDKKLWGKFSLIDLAGNERGQDTGNSDRQTRMEGAEINKSLLALKECIRAMAKNSHHVPFRTSKLTLVLRDSFIGEKARTCMIAMISPGMSSCEHTINTLRYADRVKELGADEGGSSPPMNDEELMLRTGGDDADNEDADLSLVCSRNGTDKTTFDMMKIVSNLTAAEEEALYSQYNLEQNMKTWLKDMGNLITRSNTVDYDQEAYVRDSLSLTNKMWNGLSECMDRLKKWQDLQAAEAEMSKKVTRKKLDSNR</sequence>
<evidence type="ECO:0000256" key="2">
    <source>
        <dbReference type="ARBA" id="ARBA00022490"/>
    </source>
</evidence>
<dbReference type="PROSITE" id="PS50067">
    <property type="entry name" value="KINESIN_MOTOR_2"/>
    <property type="match status" value="1"/>
</dbReference>
<evidence type="ECO:0000256" key="13">
    <source>
        <dbReference type="PROSITE-ProRule" id="PRU00283"/>
    </source>
</evidence>
<evidence type="ECO:0000256" key="10">
    <source>
        <dbReference type="ARBA" id="ARBA00023175"/>
    </source>
</evidence>
<keyword evidence="15" id="KW-1133">Transmembrane helix</keyword>
<comment type="subcellular location">
    <subcellularLocation>
        <location evidence="1">Cytoplasm</location>
        <location evidence="1">Cytoskeleton</location>
    </subcellularLocation>
</comment>
<feature type="region of interest" description="Disordered" evidence="14">
    <location>
        <begin position="638"/>
        <end position="660"/>
    </location>
</feature>
<keyword evidence="5" id="KW-0677">Repeat</keyword>
<dbReference type="Pfam" id="PF22923">
    <property type="entry name" value="KIF2A-like_1st"/>
    <property type="match status" value="1"/>
</dbReference>
<keyword evidence="8 13" id="KW-0067">ATP-binding</keyword>
<keyword evidence="18" id="KW-1185">Reference proteome</keyword>
<gene>
    <name evidence="17" type="primary">Necator_chrII.g7087</name>
    <name evidence="17" type="ORF">RB195_019294</name>
</gene>